<proteinExistence type="predicted"/>
<protein>
    <submittedName>
        <fullName evidence="1">Uncharacterized protein</fullName>
    </submittedName>
</protein>
<organism evidence="1 2">
    <name type="scientific">Labedella gwakjiensis</name>
    <dbReference type="NCBI Taxonomy" id="390269"/>
    <lineage>
        <taxon>Bacteria</taxon>
        <taxon>Bacillati</taxon>
        <taxon>Actinomycetota</taxon>
        <taxon>Actinomycetes</taxon>
        <taxon>Micrococcales</taxon>
        <taxon>Microbacteriaceae</taxon>
        <taxon>Labedella</taxon>
    </lineage>
</organism>
<dbReference type="Proteomes" id="UP000268291">
    <property type="component" value="Unassembled WGS sequence"/>
</dbReference>
<evidence type="ECO:0000313" key="1">
    <source>
        <dbReference type="EMBL" id="RUQ87026.1"/>
    </source>
</evidence>
<reference evidence="1 2" key="1">
    <citation type="submission" date="2018-12" db="EMBL/GenBank/DDBJ databases">
        <authorList>
            <person name="hu s."/>
            <person name="Xu Y."/>
            <person name="Xu B."/>
            <person name="Li F."/>
        </authorList>
    </citation>
    <scope>NUCLEOTIDE SEQUENCE [LARGE SCALE GENOMIC DNA]</scope>
    <source>
        <strain evidence="1 2">KSW2-17</strain>
    </source>
</reference>
<accession>A0ABY0CAE1</accession>
<keyword evidence="2" id="KW-1185">Reference proteome</keyword>
<evidence type="ECO:0000313" key="2">
    <source>
        <dbReference type="Proteomes" id="UP000268291"/>
    </source>
</evidence>
<dbReference type="EMBL" id="RZGY01000001">
    <property type="protein sequence ID" value="RUQ87026.1"/>
    <property type="molecule type" value="Genomic_DNA"/>
</dbReference>
<name>A0ABY0CAE1_9MICO</name>
<dbReference type="RefSeq" id="WP_106563469.1">
    <property type="nucleotide sequence ID" value="NZ_PYAU01000001.1"/>
</dbReference>
<gene>
    <name evidence="1" type="ORF">ELQ93_08830</name>
</gene>
<sequence length="82" mass="8735">MSIEPSAARPSDEEVDVIGDGDGLVSRLRVIEDQPLETRADAYTALHAELKAVLDSADRISADRISADRISADRTGADRAIG</sequence>
<comment type="caution">
    <text evidence="1">The sequence shown here is derived from an EMBL/GenBank/DDBJ whole genome shotgun (WGS) entry which is preliminary data.</text>
</comment>